<evidence type="ECO:0000256" key="1">
    <source>
        <dbReference type="SAM" id="Phobius"/>
    </source>
</evidence>
<protein>
    <submittedName>
        <fullName evidence="3">Uncharacterized protein</fullName>
    </submittedName>
</protein>
<dbReference type="RefSeq" id="WP_191706790.1">
    <property type="nucleotide sequence ID" value="NZ_JACSQA010000006.1"/>
</dbReference>
<feature type="transmembrane region" description="Helical" evidence="1">
    <location>
        <begin position="116"/>
        <end position="135"/>
    </location>
</feature>
<keyword evidence="1" id="KW-1133">Transmembrane helix</keyword>
<dbReference type="EMBL" id="JACSQA010000006">
    <property type="protein sequence ID" value="MBD8026285.1"/>
    <property type="molecule type" value="Genomic_DNA"/>
</dbReference>
<sequence>MKKISMFLLILVLITNSTVHALSWAYPFVVWSGNVYKVTDEEVINSLIVKRIGEVKTRPNDMGNYFGNASNYYPKGTEYFEIRGITTDNAIAVKNEEGKWLKAVYVNKAPFHWMNLFSNIFLFLILILILLFIALKKRRKV</sequence>
<accession>A0ABR8XAG4</accession>
<evidence type="ECO:0000313" key="4">
    <source>
        <dbReference type="Proteomes" id="UP000640930"/>
    </source>
</evidence>
<proteinExistence type="predicted"/>
<feature type="chain" id="PRO_5045990337" evidence="2">
    <location>
        <begin position="22"/>
        <end position="141"/>
    </location>
</feature>
<comment type="caution">
    <text evidence="3">The sequence shown here is derived from an EMBL/GenBank/DDBJ whole genome shotgun (WGS) entry which is preliminary data.</text>
</comment>
<evidence type="ECO:0000256" key="2">
    <source>
        <dbReference type="SAM" id="SignalP"/>
    </source>
</evidence>
<reference evidence="3 4" key="1">
    <citation type="submission" date="2020-08" db="EMBL/GenBank/DDBJ databases">
        <title>A Genomic Blueprint of the Chicken Gut Microbiome.</title>
        <authorList>
            <person name="Gilroy R."/>
            <person name="Ravi A."/>
            <person name="Getino M."/>
            <person name="Pursley I."/>
            <person name="Horton D.L."/>
            <person name="Alikhan N.-F."/>
            <person name="Baker D."/>
            <person name="Gharbi K."/>
            <person name="Hall N."/>
            <person name="Watson M."/>
            <person name="Adriaenssens E.M."/>
            <person name="Foster-Nyarko E."/>
            <person name="Jarju S."/>
            <person name="Secka A."/>
            <person name="Antonio M."/>
            <person name="Oren A."/>
            <person name="Chaudhuri R."/>
            <person name="La Ragione R.M."/>
            <person name="Hildebrand F."/>
            <person name="Pallen M.J."/>
        </authorList>
    </citation>
    <scope>NUCLEOTIDE SEQUENCE [LARGE SCALE GENOMIC DNA]</scope>
    <source>
        <strain evidence="3 4">Re31</strain>
    </source>
</reference>
<dbReference type="Proteomes" id="UP000640930">
    <property type="component" value="Unassembled WGS sequence"/>
</dbReference>
<name>A0ABR8XAG4_9BACL</name>
<organism evidence="3 4">
    <name type="scientific">Ureibacillus galli</name>
    <dbReference type="NCBI Taxonomy" id="2762222"/>
    <lineage>
        <taxon>Bacteria</taxon>
        <taxon>Bacillati</taxon>
        <taxon>Bacillota</taxon>
        <taxon>Bacilli</taxon>
        <taxon>Bacillales</taxon>
        <taxon>Caryophanaceae</taxon>
        <taxon>Ureibacillus</taxon>
    </lineage>
</organism>
<keyword evidence="1" id="KW-0812">Transmembrane</keyword>
<evidence type="ECO:0000313" key="3">
    <source>
        <dbReference type="EMBL" id="MBD8026285.1"/>
    </source>
</evidence>
<gene>
    <name evidence="3" type="ORF">H9636_06395</name>
</gene>
<feature type="signal peptide" evidence="2">
    <location>
        <begin position="1"/>
        <end position="21"/>
    </location>
</feature>
<keyword evidence="2" id="KW-0732">Signal</keyword>
<keyword evidence="1" id="KW-0472">Membrane</keyword>
<keyword evidence="4" id="KW-1185">Reference proteome</keyword>